<gene>
    <name evidence="1" type="ORF">SCHPADRAFT_220872</name>
</gene>
<dbReference type="Proteomes" id="UP000053477">
    <property type="component" value="Unassembled WGS sequence"/>
</dbReference>
<evidence type="ECO:0000313" key="2">
    <source>
        <dbReference type="Proteomes" id="UP000053477"/>
    </source>
</evidence>
<dbReference type="EMBL" id="KQ085918">
    <property type="protein sequence ID" value="KLO16269.1"/>
    <property type="molecule type" value="Genomic_DNA"/>
</dbReference>
<name>A0A0H2RWP4_9AGAM</name>
<accession>A0A0H2RWP4</accession>
<dbReference type="InParanoid" id="A0A0H2RWP4"/>
<sequence>MAGARSSGTPVPQTALELVLEEIHLRRKAALREWQLSLEKKIERVQHGSDVLDEEGIGLLRLCRVHPSWAPVVRHVVGRILVFSDVAFQDAKDAVSAPIFGLWTREMYISFSNNYNEDKDIWDSIKQIMARTPNIVTLTLQAASKYSYYTIQDCSKSLAEILHNSKLNELRTLRLYSDVTHGVDDGNGVLEIEEHPSLFNALERLPHFEHLLLRGFFPCYKFDHEHDERLERPSSMCYEWTDDSDEPPDLHLIPRIVADSLPLSGRIYGLAELIRSIANTATEMSEEDIVTVGHGMDFASFKFDADKQKFIIDAAKIRDCFGDLIINIRPPTLPRPNWCSDMEFLELSITSDTTKILFPFPSLRFLKAVYTCLGQTPAEIQDEIRWLVSFLPQSLEVLDLDVFVSEWDDDILQENCEELDRIFAKLVTFQCSKLKILVLDLNFAPRTRSFPFQSIVKACNDREIPLDLKGKDIEDSSLKYDNGILNFENYIL</sequence>
<protein>
    <submittedName>
        <fullName evidence="1">Uncharacterized protein</fullName>
    </submittedName>
</protein>
<organism evidence="1 2">
    <name type="scientific">Schizopora paradoxa</name>
    <dbReference type="NCBI Taxonomy" id="27342"/>
    <lineage>
        <taxon>Eukaryota</taxon>
        <taxon>Fungi</taxon>
        <taxon>Dikarya</taxon>
        <taxon>Basidiomycota</taxon>
        <taxon>Agaricomycotina</taxon>
        <taxon>Agaricomycetes</taxon>
        <taxon>Hymenochaetales</taxon>
        <taxon>Schizoporaceae</taxon>
        <taxon>Schizopora</taxon>
    </lineage>
</organism>
<proteinExistence type="predicted"/>
<dbReference type="SUPFAM" id="SSF52047">
    <property type="entry name" value="RNI-like"/>
    <property type="match status" value="1"/>
</dbReference>
<dbReference type="AlphaFoldDB" id="A0A0H2RWP4"/>
<reference evidence="1 2" key="1">
    <citation type="submission" date="2015-04" db="EMBL/GenBank/DDBJ databases">
        <title>Complete genome sequence of Schizopora paradoxa KUC8140, a cosmopolitan wood degrader in East Asia.</title>
        <authorList>
            <consortium name="DOE Joint Genome Institute"/>
            <person name="Min B."/>
            <person name="Park H."/>
            <person name="Jang Y."/>
            <person name="Kim J.-J."/>
            <person name="Kim K.H."/>
            <person name="Pangilinan J."/>
            <person name="Lipzen A."/>
            <person name="Riley R."/>
            <person name="Grigoriev I.V."/>
            <person name="Spatafora J.W."/>
            <person name="Choi I.-G."/>
        </authorList>
    </citation>
    <scope>NUCLEOTIDE SEQUENCE [LARGE SCALE GENOMIC DNA]</scope>
    <source>
        <strain evidence="1 2">KUC8140</strain>
    </source>
</reference>
<evidence type="ECO:0000313" key="1">
    <source>
        <dbReference type="EMBL" id="KLO16269.1"/>
    </source>
</evidence>
<keyword evidence="2" id="KW-1185">Reference proteome</keyword>